<gene>
    <name evidence="4" type="ORF">LZ536_10445</name>
</gene>
<dbReference type="RefSeq" id="WP_249848734.1">
    <property type="nucleotide sequence ID" value="NZ_JAMGBD010000002.1"/>
</dbReference>
<name>A0ABT0RNV0_9SPHN</name>
<evidence type="ECO:0000313" key="4">
    <source>
        <dbReference type="EMBL" id="MCL6684316.1"/>
    </source>
</evidence>
<reference evidence="4" key="1">
    <citation type="submission" date="2022-05" db="EMBL/GenBank/DDBJ databases">
        <authorList>
            <person name="Jo J.-H."/>
            <person name="Im W.-T."/>
        </authorList>
    </citation>
    <scope>NUCLEOTIDE SEQUENCE</scope>
    <source>
        <strain evidence="4">SE158</strain>
    </source>
</reference>
<dbReference type="Proteomes" id="UP001165363">
    <property type="component" value="Unassembled WGS sequence"/>
</dbReference>
<evidence type="ECO:0000259" key="3">
    <source>
        <dbReference type="Pfam" id="PF08241"/>
    </source>
</evidence>
<feature type="domain" description="Methyltransferase type 11" evidence="3">
    <location>
        <begin position="58"/>
        <end position="130"/>
    </location>
</feature>
<dbReference type="Gene3D" id="3.40.50.150">
    <property type="entry name" value="Vaccinia Virus protein VP39"/>
    <property type="match status" value="1"/>
</dbReference>
<keyword evidence="2" id="KW-0808">Transferase</keyword>
<proteinExistence type="predicted"/>
<organism evidence="4 5">
    <name type="scientific">Sphingomonas alba</name>
    <dbReference type="NCBI Taxonomy" id="2908208"/>
    <lineage>
        <taxon>Bacteria</taxon>
        <taxon>Pseudomonadati</taxon>
        <taxon>Pseudomonadota</taxon>
        <taxon>Alphaproteobacteria</taxon>
        <taxon>Sphingomonadales</taxon>
        <taxon>Sphingomonadaceae</taxon>
        <taxon>Sphingomonas</taxon>
    </lineage>
</organism>
<dbReference type="InterPro" id="IPR013216">
    <property type="entry name" value="Methyltransf_11"/>
</dbReference>
<dbReference type="PANTHER" id="PTHR13090:SF1">
    <property type="entry name" value="ARGININE-HYDROXYLASE NDUFAF5, MITOCHONDRIAL"/>
    <property type="match status" value="1"/>
</dbReference>
<dbReference type="EMBL" id="JAMGBD010000002">
    <property type="protein sequence ID" value="MCL6684316.1"/>
    <property type="molecule type" value="Genomic_DNA"/>
</dbReference>
<dbReference type="SUPFAM" id="SSF53335">
    <property type="entry name" value="S-adenosyl-L-methionine-dependent methyltransferases"/>
    <property type="match status" value="1"/>
</dbReference>
<dbReference type="Pfam" id="PF08241">
    <property type="entry name" value="Methyltransf_11"/>
    <property type="match status" value="1"/>
</dbReference>
<comment type="caution">
    <text evidence="4">The sequence shown here is derived from an EMBL/GenBank/DDBJ whole genome shotgun (WGS) entry which is preliminary data.</text>
</comment>
<evidence type="ECO:0000256" key="2">
    <source>
        <dbReference type="ARBA" id="ARBA00022679"/>
    </source>
</evidence>
<accession>A0ABT0RNV0</accession>
<dbReference type="InterPro" id="IPR029063">
    <property type="entry name" value="SAM-dependent_MTases_sf"/>
</dbReference>
<evidence type="ECO:0000256" key="1">
    <source>
        <dbReference type="ARBA" id="ARBA00022603"/>
    </source>
</evidence>
<dbReference type="InterPro" id="IPR050602">
    <property type="entry name" value="Malonyl-ACP_OMT"/>
</dbReference>
<keyword evidence="5" id="KW-1185">Reference proteome</keyword>
<dbReference type="PANTHER" id="PTHR13090">
    <property type="entry name" value="ARGININE-HYDROXYLASE NDUFAF5, MITOCHONDRIAL"/>
    <property type="match status" value="1"/>
</dbReference>
<dbReference type="GO" id="GO:0008168">
    <property type="term" value="F:methyltransferase activity"/>
    <property type="evidence" value="ECO:0007669"/>
    <property type="project" value="UniProtKB-KW"/>
</dbReference>
<keyword evidence="1 4" id="KW-0489">Methyltransferase</keyword>
<dbReference type="GO" id="GO:0032259">
    <property type="term" value="P:methylation"/>
    <property type="evidence" value="ECO:0007669"/>
    <property type="project" value="UniProtKB-KW"/>
</dbReference>
<sequence length="253" mass="27643">MPELFDHNLRSLRRDRAVRSGLETFLFDRAFGDCLDRLADMRKSFNDILLAGCPDPSWIKHFGAANVVVVDPGPLMAERAGGLCADLETLPFDGERFDLVLSVGLLETTNELPFAAAALNLVLRKGGLLLGAVAGGHSLPRLRAAMLAADAATGQASPHVHPRIDAPSLAHLLTAAGFQEPVVDVDRIDLAYGSFDKLVHDLRQMGSTNILHARSRKPMARPALWAAREAFLERDARVTEQIEILHFAAWKRA</sequence>
<evidence type="ECO:0000313" key="5">
    <source>
        <dbReference type="Proteomes" id="UP001165363"/>
    </source>
</evidence>
<protein>
    <submittedName>
        <fullName evidence="4">Methyltransferase domain-containing protein</fullName>
    </submittedName>
</protein>